<dbReference type="Pfam" id="PF00593">
    <property type="entry name" value="TonB_dep_Rec_b-barrel"/>
    <property type="match status" value="1"/>
</dbReference>
<evidence type="ECO:0000256" key="2">
    <source>
        <dbReference type="ARBA" id="ARBA00022448"/>
    </source>
</evidence>
<dbReference type="PANTHER" id="PTHR30069">
    <property type="entry name" value="TONB-DEPENDENT OUTER MEMBRANE RECEPTOR"/>
    <property type="match status" value="1"/>
</dbReference>
<name>A0A644VC04_9ZZZZ</name>
<dbReference type="Pfam" id="PF07715">
    <property type="entry name" value="Plug"/>
    <property type="match status" value="1"/>
</dbReference>
<keyword evidence="2" id="KW-0813">Transport</keyword>
<accession>A0A644VC04</accession>
<evidence type="ECO:0000256" key="6">
    <source>
        <dbReference type="ARBA" id="ARBA00023136"/>
    </source>
</evidence>
<keyword evidence="3" id="KW-0812">Transmembrane</keyword>
<dbReference type="Gene3D" id="2.40.170.20">
    <property type="entry name" value="TonB-dependent receptor, beta-barrel domain"/>
    <property type="match status" value="1"/>
</dbReference>
<evidence type="ECO:0000256" key="5">
    <source>
        <dbReference type="ARBA" id="ARBA00023077"/>
    </source>
</evidence>
<dbReference type="InterPro" id="IPR012910">
    <property type="entry name" value="Plug_dom"/>
</dbReference>
<sequence length="658" mass="73363">MKLNGKIKVCSSIVLLSTSLLSTTVFAEELPNFTLAGFNVTAQGYKKTNLETAADTVVYSAENLKKTGAADVLNALKYKAGIYYTNMGPNDQNWITGNSQVNLRGIDGGTLILVNGVPVSFNNVSHLDMMNLDEVERVEVVKGGGSVLYGSEALGGVINIITKDEMKNTVHVATGNQGQRNYSATIGAGKLGIAAGRTKYGATGNMTDSLGTKTISGSKIPYYIGFGDSTKDYINLNYKFNENWKLTHIYNKKEYSTNYNDAAGNVLQHFMYDDTENYTQLAYKDENGWDSKLYYNSRKIENPDYFTVNPSNLEWEKSTHKQYGIINQKKWTSSIATSLLGFSLKRETYENDNQKFATYGNSSSALKSEAHFGEYSLNEYSLFGSYDRKLSSLTNAIFSFREDAFKSDAGDYNAFLPQFQILTKLNGVSSLYASVGKSFRMPTFRNLYYSSAIVKPNPDLKPEHGWNYETGYKYEHNGKTFNVSLFKTEIEDQIVAVKGSDGVSYQTNAAQYKNAGLEVRYTQEVNKNLSYNLGAVLSDPQRIYKEGQDWQRTLGKYQINGGINYSNKGTDVSLNLSYWTDRVKNGVSSETITVTDIDSPLLISSLHVGHKINKNVEVTFNVENLFNRKDIANVGGTSNNNLYYTMGRTYVVGMNYSF</sequence>
<evidence type="ECO:0000256" key="8">
    <source>
        <dbReference type="ARBA" id="ARBA00023237"/>
    </source>
</evidence>
<proteinExistence type="predicted"/>
<protein>
    <submittedName>
        <fullName evidence="11">Vitamin B12 transporter BtuB</fullName>
    </submittedName>
</protein>
<keyword evidence="6" id="KW-0472">Membrane</keyword>
<dbReference type="AlphaFoldDB" id="A0A644VC04"/>
<dbReference type="InterPro" id="IPR010917">
    <property type="entry name" value="TonB_rcpt_CS"/>
</dbReference>
<keyword evidence="8" id="KW-0998">Cell outer membrane</keyword>
<keyword evidence="5" id="KW-0798">TonB box</keyword>
<reference evidence="11" key="1">
    <citation type="submission" date="2019-08" db="EMBL/GenBank/DDBJ databases">
        <authorList>
            <person name="Kucharzyk K."/>
            <person name="Murdoch R.W."/>
            <person name="Higgins S."/>
            <person name="Loffler F."/>
        </authorList>
    </citation>
    <scope>NUCLEOTIDE SEQUENCE</scope>
</reference>
<evidence type="ECO:0000256" key="3">
    <source>
        <dbReference type="ARBA" id="ARBA00022692"/>
    </source>
</evidence>
<evidence type="ECO:0000256" key="4">
    <source>
        <dbReference type="ARBA" id="ARBA00022729"/>
    </source>
</evidence>
<evidence type="ECO:0000256" key="1">
    <source>
        <dbReference type="ARBA" id="ARBA00004571"/>
    </source>
</evidence>
<dbReference type="SUPFAM" id="SSF56935">
    <property type="entry name" value="Porins"/>
    <property type="match status" value="1"/>
</dbReference>
<comment type="caution">
    <text evidence="11">The sequence shown here is derived from an EMBL/GenBank/DDBJ whole genome shotgun (WGS) entry which is preliminary data.</text>
</comment>
<organism evidence="11">
    <name type="scientific">bioreactor metagenome</name>
    <dbReference type="NCBI Taxonomy" id="1076179"/>
    <lineage>
        <taxon>unclassified sequences</taxon>
        <taxon>metagenomes</taxon>
        <taxon>ecological metagenomes</taxon>
    </lineage>
</organism>
<feature type="domain" description="TonB-dependent receptor-like beta-barrel" evidence="9">
    <location>
        <begin position="223"/>
        <end position="625"/>
    </location>
</feature>
<evidence type="ECO:0000313" key="11">
    <source>
        <dbReference type="EMBL" id="MPL88879.1"/>
    </source>
</evidence>
<evidence type="ECO:0000259" key="9">
    <source>
        <dbReference type="Pfam" id="PF00593"/>
    </source>
</evidence>
<dbReference type="EMBL" id="VSSQ01000267">
    <property type="protein sequence ID" value="MPL88879.1"/>
    <property type="molecule type" value="Genomic_DNA"/>
</dbReference>
<dbReference type="PROSITE" id="PS52016">
    <property type="entry name" value="TONB_DEPENDENT_REC_3"/>
    <property type="match status" value="1"/>
</dbReference>
<dbReference type="PANTHER" id="PTHR30069:SF29">
    <property type="entry name" value="HEMOGLOBIN AND HEMOGLOBIN-HAPTOGLOBIN-BINDING PROTEIN 1-RELATED"/>
    <property type="match status" value="1"/>
</dbReference>
<comment type="subcellular location">
    <subcellularLocation>
        <location evidence="1">Cell outer membrane</location>
        <topology evidence="1">Multi-pass membrane protein</topology>
    </subcellularLocation>
</comment>
<dbReference type="GO" id="GO:0044718">
    <property type="term" value="P:siderophore transmembrane transport"/>
    <property type="evidence" value="ECO:0007669"/>
    <property type="project" value="TreeGrafter"/>
</dbReference>
<evidence type="ECO:0000256" key="7">
    <source>
        <dbReference type="ARBA" id="ARBA00023170"/>
    </source>
</evidence>
<dbReference type="InterPro" id="IPR000531">
    <property type="entry name" value="Beta-barrel_TonB"/>
</dbReference>
<dbReference type="InterPro" id="IPR036942">
    <property type="entry name" value="Beta-barrel_TonB_sf"/>
</dbReference>
<evidence type="ECO:0000259" key="10">
    <source>
        <dbReference type="Pfam" id="PF07715"/>
    </source>
</evidence>
<dbReference type="GO" id="GO:0015344">
    <property type="term" value="F:siderophore uptake transmembrane transporter activity"/>
    <property type="evidence" value="ECO:0007669"/>
    <property type="project" value="TreeGrafter"/>
</dbReference>
<gene>
    <name evidence="11" type="primary">btuB_39</name>
    <name evidence="11" type="ORF">SDC9_34908</name>
</gene>
<dbReference type="InterPro" id="IPR039426">
    <property type="entry name" value="TonB-dep_rcpt-like"/>
</dbReference>
<dbReference type="GO" id="GO:0009279">
    <property type="term" value="C:cell outer membrane"/>
    <property type="evidence" value="ECO:0007669"/>
    <property type="project" value="UniProtKB-SubCell"/>
</dbReference>
<dbReference type="Gene3D" id="2.170.130.10">
    <property type="entry name" value="TonB-dependent receptor, plug domain"/>
    <property type="match status" value="1"/>
</dbReference>
<feature type="domain" description="TonB-dependent receptor plug" evidence="10">
    <location>
        <begin position="50"/>
        <end position="157"/>
    </location>
</feature>
<keyword evidence="4" id="KW-0732">Signal</keyword>
<keyword evidence="7" id="KW-0675">Receptor</keyword>
<dbReference type="PROSITE" id="PS01156">
    <property type="entry name" value="TONB_DEPENDENT_REC_2"/>
    <property type="match status" value="1"/>
</dbReference>
<dbReference type="CDD" id="cd01347">
    <property type="entry name" value="ligand_gated_channel"/>
    <property type="match status" value="1"/>
</dbReference>
<dbReference type="InterPro" id="IPR037066">
    <property type="entry name" value="Plug_dom_sf"/>
</dbReference>